<organism evidence="2 3">
    <name type="scientific">Drosophila pseudoobscura pseudoobscura</name>
    <name type="common">Fruit fly</name>
    <dbReference type="NCBI Taxonomy" id="46245"/>
    <lineage>
        <taxon>Eukaryota</taxon>
        <taxon>Metazoa</taxon>
        <taxon>Ecdysozoa</taxon>
        <taxon>Arthropoda</taxon>
        <taxon>Hexapoda</taxon>
        <taxon>Insecta</taxon>
        <taxon>Pterygota</taxon>
        <taxon>Neoptera</taxon>
        <taxon>Endopterygota</taxon>
        <taxon>Diptera</taxon>
        <taxon>Brachycera</taxon>
        <taxon>Muscomorpha</taxon>
        <taxon>Ephydroidea</taxon>
        <taxon>Drosophilidae</taxon>
        <taxon>Drosophila</taxon>
        <taxon>Sophophora</taxon>
    </lineage>
</organism>
<dbReference type="InterPro" id="IPR052394">
    <property type="entry name" value="LRR-containing"/>
</dbReference>
<dbReference type="Gene3D" id="3.80.10.10">
    <property type="entry name" value="Ribonuclease Inhibitor"/>
    <property type="match status" value="1"/>
</dbReference>
<dbReference type="InterPro" id="IPR032675">
    <property type="entry name" value="LRR_dom_sf"/>
</dbReference>
<dbReference type="PANTHER" id="PTHR24114">
    <property type="entry name" value="LEUCINE RICH REPEAT FAMILY PROTEIN"/>
    <property type="match status" value="1"/>
</dbReference>
<accession>A0A6I8UPT1</accession>
<feature type="compositionally biased region" description="Acidic residues" evidence="1">
    <location>
        <begin position="201"/>
        <end position="235"/>
    </location>
</feature>
<evidence type="ECO:0000313" key="3">
    <source>
        <dbReference type="RefSeq" id="XP_001358936.5"/>
    </source>
</evidence>
<name>A0A6I8UPT1_DROPS</name>
<reference evidence="3" key="2">
    <citation type="submission" date="2025-08" db="UniProtKB">
        <authorList>
            <consortium name="RefSeq"/>
        </authorList>
    </citation>
    <scope>IDENTIFICATION</scope>
    <source>
        <strain evidence="3">MV-25-SWS-2005</strain>
        <tissue evidence="3">Whole body</tissue>
    </source>
</reference>
<dbReference type="RefSeq" id="XP_001358936.5">
    <property type="nucleotide sequence ID" value="XM_001358899.5"/>
</dbReference>
<evidence type="ECO:0000256" key="1">
    <source>
        <dbReference type="SAM" id="MobiDB-lite"/>
    </source>
</evidence>
<feature type="compositionally biased region" description="Low complexity" evidence="1">
    <location>
        <begin position="295"/>
        <end position="307"/>
    </location>
</feature>
<dbReference type="SUPFAM" id="SSF52047">
    <property type="entry name" value="RNI-like"/>
    <property type="match status" value="1"/>
</dbReference>
<sequence>MDLNDEDNVVQPHHARIIRLPNDPSMVAVHELYKTSVNTLRLQSEQNREVFAEAFIEGSLDTLANLCVKALAKRGIRNVPLIVAERPELMRVLYDALDVELPLTDCYFIDDQRYWQRVVFAKCPDKKLRRKSWHEYDWRAKGLSLKYVELVESCPAAFWPETQMAELAALIQEYVTAIHIKRLQALPDTVFAKYDLSEGEIDVSSESSEEEPISSDEPDTDEDMGEDEGEEEEEVVEKPVRKPIVRTSESEPKKDSSAVLEKPVLQQTPRTSETEKNTHTSVAIDSKRKTAFLGNTNPASSASPSTSQESFDETAERRRARHFRNAARQQLRDLAAEKYAKHLERRLKREKMLEEFRRTVEQAKKKKKNKAIKGVFDIPVEPEPSDHEDQITDMRNRGLLLRHHKRFNYPTELCHHIDLGFVRFFENLTSFTLEFLGTPDTNHEHFKSYQLKFSYDDMTHLAKGLLHLKQLQIFRLRNSLMDSRHLGILARALRFMDSLEEIDFGYDQMQDDCSNALQIMMDRTTMFKTLQLEYNRLGVDSMDVIGMALAHHKGEDDFLEYLGLAHNPLCDNALGKLFHWIHGTGHVHSLNINGIDGKTSMASIGRIIGILLRSHNPLRRLEMAAIPLGPAVGLTLIRALEQNRKILYFDCRECDLDSDQEFQVDIIVRRNNYWVKNPPIDEICDLIKNRKHPLIENVQSDYRKYKECFVSRPSLPRSRISSIKEVVEEKEEEEYDIWAILGITTRQTVRIEIESSETSEVLEEPFVYEPNKFNLGEFRELVDLPGPSNRFFYFKKNRMK</sequence>
<reference evidence="2" key="1">
    <citation type="submission" date="2024-06" db="UniProtKB">
        <authorList>
            <consortium name="RefSeq"/>
        </authorList>
    </citation>
    <scope>NUCLEOTIDE SEQUENCE [LARGE SCALE GENOMIC DNA]</scope>
    <source>
        <strain evidence="2">MV2-25</strain>
    </source>
</reference>
<evidence type="ECO:0000313" key="2">
    <source>
        <dbReference type="Proteomes" id="UP000001819"/>
    </source>
</evidence>
<dbReference type="PANTHER" id="PTHR24114:SF2">
    <property type="entry name" value="F-BOX DOMAIN-CONTAINING PROTEIN-RELATED"/>
    <property type="match status" value="1"/>
</dbReference>
<gene>
    <name evidence="3" type="primary">LOC4801918</name>
</gene>
<dbReference type="InParanoid" id="A0A6I8UPT1"/>
<proteinExistence type="predicted"/>
<feature type="region of interest" description="Disordered" evidence="1">
    <location>
        <begin position="201"/>
        <end position="318"/>
    </location>
</feature>
<dbReference type="KEGG" id="dpo:4801918"/>
<dbReference type="Proteomes" id="UP000001819">
    <property type="component" value="Chromosome 2"/>
</dbReference>
<dbReference type="AlphaFoldDB" id="A0A6I8UPT1"/>
<keyword evidence="2" id="KW-1185">Reference proteome</keyword>
<protein>
    <submittedName>
        <fullName evidence="3">Uncharacterized protein</fullName>
    </submittedName>
</protein>